<keyword evidence="1" id="KW-0472">Membrane</keyword>
<dbReference type="Proteomes" id="UP000034927">
    <property type="component" value="Unassembled WGS sequence"/>
</dbReference>
<comment type="caution">
    <text evidence="2">The sequence shown here is derived from an EMBL/GenBank/DDBJ whole genome shotgun (WGS) entry which is preliminary data.</text>
</comment>
<evidence type="ECO:0000313" key="3">
    <source>
        <dbReference type="Proteomes" id="UP000034927"/>
    </source>
</evidence>
<evidence type="ECO:0000256" key="1">
    <source>
        <dbReference type="SAM" id="Phobius"/>
    </source>
</evidence>
<organism evidence="2 3">
    <name type="scientific">Candidatus Magasanikbacteria bacterium GW2011_GWC2_34_16</name>
    <dbReference type="NCBI Taxonomy" id="1619045"/>
    <lineage>
        <taxon>Bacteria</taxon>
        <taxon>Candidatus Magasanikiibacteriota</taxon>
    </lineage>
</organism>
<name>A0A0G0D7K7_9BACT</name>
<protein>
    <recommendedName>
        <fullName evidence="4">Glycosyltransferase 2-like domain-containing protein</fullName>
    </recommendedName>
</protein>
<evidence type="ECO:0008006" key="4">
    <source>
        <dbReference type="Google" id="ProtNLM"/>
    </source>
</evidence>
<accession>A0A0G0D7K7</accession>
<keyword evidence="1" id="KW-0812">Transmembrane</keyword>
<reference evidence="2 3" key="1">
    <citation type="journal article" date="2015" name="Nature">
        <title>rRNA introns, odd ribosomes, and small enigmatic genomes across a large radiation of phyla.</title>
        <authorList>
            <person name="Brown C.T."/>
            <person name="Hug L.A."/>
            <person name="Thomas B.C."/>
            <person name="Sharon I."/>
            <person name="Castelle C.J."/>
            <person name="Singh A."/>
            <person name="Wilkins M.J."/>
            <person name="Williams K.H."/>
            <person name="Banfield J.F."/>
        </authorList>
    </citation>
    <scope>NUCLEOTIDE SEQUENCE [LARGE SCALE GENOMIC DNA]</scope>
</reference>
<proteinExistence type="predicted"/>
<sequence>MREDLAIVVTTCTSYQDVLDIFFDLFDKNWNDCKYSVYVLGEKNIVSISNVIVIPSDSSISWSKRILSALQSFESEYIMFFMDDYFIKSRVENDYVKSMLRFATDNDADYLRLTNKPYKFLPKFRNNLARIKVKSPYSVNLQMALWKKEFLETILKNIDGSAWKVEEFLMTSALEGVFEGKKLFFTNKDQIKIVNGVIKGKWSRKATRFLKGKKINYNNRRGKLSILITIRNNILYFFTLITPIYLRTKLKKILSKMGFKFATKI</sequence>
<keyword evidence="1" id="KW-1133">Transmembrane helix</keyword>
<dbReference type="AlphaFoldDB" id="A0A0G0D7K7"/>
<feature type="transmembrane region" description="Helical" evidence="1">
    <location>
        <begin position="224"/>
        <end position="246"/>
    </location>
</feature>
<gene>
    <name evidence="2" type="ORF">UR53_C0005G0014</name>
</gene>
<evidence type="ECO:0000313" key="2">
    <source>
        <dbReference type="EMBL" id="KKP59215.1"/>
    </source>
</evidence>
<dbReference type="EMBL" id="LBPO01000005">
    <property type="protein sequence ID" value="KKP59215.1"/>
    <property type="molecule type" value="Genomic_DNA"/>
</dbReference>